<evidence type="ECO:0000256" key="1">
    <source>
        <dbReference type="SAM" id="MobiDB-lite"/>
    </source>
</evidence>
<protein>
    <submittedName>
        <fullName evidence="2">Uncharacterized protein</fullName>
    </submittedName>
</protein>
<dbReference type="KEGG" id="obi:106873266"/>
<feature type="compositionally biased region" description="Basic and acidic residues" evidence="1">
    <location>
        <begin position="62"/>
        <end position="71"/>
    </location>
</feature>
<dbReference type="EMBL" id="KQ415979">
    <property type="protein sequence ID" value="KOF99349.1"/>
    <property type="molecule type" value="Genomic_DNA"/>
</dbReference>
<reference evidence="2" key="1">
    <citation type="submission" date="2015-07" db="EMBL/GenBank/DDBJ databases">
        <title>MeaNS - Measles Nucleotide Surveillance Program.</title>
        <authorList>
            <person name="Tran T."/>
            <person name="Druce J."/>
        </authorList>
    </citation>
    <scope>NUCLEOTIDE SEQUENCE</scope>
    <source>
        <strain evidence="2">UCB-OBI-ISO-001</strain>
        <tissue evidence="2">Gonad</tissue>
    </source>
</reference>
<name>A0A0L8ID65_OCTBM</name>
<gene>
    <name evidence="2" type="ORF">OCBIM_22017603mg</name>
</gene>
<feature type="region of interest" description="Disordered" evidence="1">
    <location>
        <begin position="1"/>
        <end position="27"/>
    </location>
</feature>
<accession>A0A0L8ID65</accession>
<organism evidence="2">
    <name type="scientific">Octopus bimaculoides</name>
    <name type="common">California two-spotted octopus</name>
    <dbReference type="NCBI Taxonomy" id="37653"/>
    <lineage>
        <taxon>Eukaryota</taxon>
        <taxon>Metazoa</taxon>
        <taxon>Spiralia</taxon>
        <taxon>Lophotrochozoa</taxon>
        <taxon>Mollusca</taxon>
        <taxon>Cephalopoda</taxon>
        <taxon>Coleoidea</taxon>
        <taxon>Octopodiformes</taxon>
        <taxon>Octopoda</taxon>
        <taxon>Incirrata</taxon>
        <taxon>Octopodidae</taxon>
        <taxon>Octopus</taxon>
    </lineage>
</organism>
<sequence>MAIENVQPSSEETYRKSCFKTESSSDKRKNMLLKALTATEIKVHSSLVTEDSQAESSNSDKALPKNAEDQQKGTPFFVTQPKEDDGEFIDTKQSADGRKCMEEKEYIDIKDEMMREDLLNKEARCDENSSAYSPVKEKYKGYEVLFDDNDVNRRIISSNDKLMNINALRQALKTEVPFKRRIPKNFTQELVLKSKEVASKSGNSLDERINKILQNIREQSVLHEVSLGDIFNNQALYKEEYKEARKLIKQIENYYANSFFNKRQQQKLRDKNRPQS</sequence>
<proteinExistence type="predicted"/>
<dbReference type="AlphaFoldDB" id="A0A0L8ID65"/>
<feature type="compositionally biased region" description="Polar residues" evidence="1">
    <location>
        <begin position="1"/>
        <end position="11"/>
    </location>
</feature>
<dbReference type="OrthoDB" id="1687175at2759"/>
<feature type="compositionally biased region" description="Polar residues" evidence="1">
    <location>
        <begin position="46"/>
        <end position="60"/>
    </location>
</feature>
<feature type="region of interest" description="Disordered" evidence="1">
    <location>
        <begin position="44"/>
        <end position="82"/>
    </location>
</feature>
<evidence type="ECO:0000313" key="2">
    <source>
        <dbReference type="EMBL" id="KOF99349.1"/>
    </source>
</evidence>